<accession>A0A8R1Y861</accession>
<proteinExistence type="predicted"/>
<dbReference type="EnsemblMetazoa" id="PPA05738.1">
    <property type="protein sequence ID" value="PPA05738.1"/>
    <property type="gene ID" value="WBGene00095292"/>
</dbReference>
<keyword evidence="3" id="KW-1185">Reference proteome</keyword>
<feature type="compositionally biased region" description="Basic and acidic residues" evidence="1">
    <location>
        <begin position="44"/>
        <end position="54"/>
    </location>
</feature>
<reference evidence="3" key="1">
    <citation type="journal article" date="2008" name="Nat. Genet.">
        <title>The Pristionchus pacificus genome provides a unique perspective on nematode lifestyle and parasitism.</title>
        <authorList>
            <person name="Dieterich C."/>
            <person name="Clifton S.W."/>
            <person name="Schuster L.N."/>
            <person name="Chinwalla A."/>
            <person name="Delehaunty K."/>
            <person name="Dinkelacker I."/>
            <person name="Fulton L."/>
            <person name="Fulton R."/>
            <person name="Godfrey J."/>
            <person name="Minx P."/>
            <person name="Mitreva M."/>
            <person name="Roeseler W."/>
            <person name="Tian H."/>
            <person name="Witte H."/>
            <person name="Yang S.P."/>
            <person name="Wilson R.K."/>
            <person name="Sommer R.J."/>
        </authorList>
    </citation>
    <scope>NUCLEOTIDE SEQUENCE [LARGE SCALE GENOMIC DNA]</scope>
    <source>
        <strain evidence="3">PS312</strain>
    </source>
</reference>
<feature type="region of interest" description="Disordered" evidence="1">
    <location>
        <begin position="1"/>
        <end position="70"/>
    </location>
</feature>
<name>A0A2A6BL21_PRIPA</name>
<protein>
    <submittedName>
        <fullName evidence="2">Uncharacterized protein</fullName>
    </submittedName>
</protein>
<dbReference type="AlphaFoldDB" id="A0A2A6BL21"/>
<accession>A0A2A6BL21</accession>
<gene>
    <name evidence="2" type="primary">WBGene00095292</name>
</gene>
<dbReference type="Proteomes" id="UP000005239">
    <property type="component" value="Unassembled WGS sequence"/>
</dbReference>
<sequence length="70" mass="7420">MSSLNCTPNRSPNLSPIPSPSPIVSPLLSPTVRRTGSGRKLPRIHPDRPYDERAPAAAGGPVRRPAALLT</sequence>
<evidence type="ECO:0000313" key="2">
    <source>
        <dbReference type="EnsemblMetazoa" id="PPA05738.1"/>
    </source>
</evidence>
<reference evidence="2" key="2">
    <citation type="submission" date="2022-06" db="UniProtKB">
        <authorList>
            <consortium name="EnsemblMetazoa"/>
        </authorList>
    </citation>
    <scope>IDENTIFICATION</scope>
    <source>
        <strain evidence="2">PS312</strain>
    </source>
</reference>
<evidence type="ECO:0000313" key="3">
    <source>
        <dbReference type="Proteomes" id="UP000005239"/>
    </source>
</evidence>
<evidence type="ECO:0000256" key="1">
    <source>
        <dbReference type="SAM" id="MobiDB-lite"/>
    </source>
</evidence>
<organism evidence="2 3">
    <name type="scientific">Pristionchus pacificus</name>
    <name type="common">Parasitic nematode worm</name>
    <dbReference type="NCBI Taxonomy" id="54126"/>
    <lineage>
        <taxon>Eukaryota</taxon>
        <taxon>Metazoa</taxon>
        <taxon>Ecdysozoa</taxon>
        <taxon>Nematoda</taxon>
        <taxon>Chromadorea</taxon>
        <taxon>Rhabditida</taxon>
        <taxon>Rhabditina</taxon>
        <taxon>Diplogasteromorpha</taxon>
        <taxon>Diplogasteroidea</taxon>
        <taxon>Neodiplogasteridae</taxon>
        <taxon>Pristionchus</taxon>
    </lineage>
</organism>
<feature type="compositionally biased region" description="Low complexity" evidence="1">
    <location>
        <begin position="55"/>
        <end position="70"/>
    </location>
</feature>